<evidence type="ECO:0000256" key="2">
    <source>
        <dbReference type="ARBA" id="ARBA00004123"/>
    </source>
</evidence>
<dbReference type="GO" id="GO:0006325">
    <property type="term" value="P:chromatin organization"/>
    <property type="evidence" value="ECO:0007669"/>
    <property type="project" value="UniProtKB-KW"/>
</dbReference>
<evidence type="ECO:0000256" key="13">
    <source>
        <dbReference type="PROSITE-ProRule" id="PRU00175"/>
    </source>
</evidence>
<dbReference type="GO" id="GO:0008270">
    <property type="term" value="F:zinc ion binding"/>
    <property type="evidence" value="ECO:0007669"/>
    <property type="project" value="UniProtKB-KW"/>
</dbReference>
<evidence type="ECO:0000256" key="5">
    <source>
        <dbReference type="ARBA" id="ARBA00022679"/>
    </source>
</evidence>
<evidence type="ECO:0000313" key="18">
    <source>
        <dbReference type="EMBL" id="KAF9322527.1"/>
    </source>
</evidence>
<dbReference type="PROSITE" id="PS00518">
    <property type="entry name" value="ZF_RING_1"/>
    <property type="match status" value="1"/>
</dbReference>
<dbReference type="InterPro" id="IPR017907">
    <property type="entry name" value="Znf_RING_CS"/>
</dbReference>
<evidence type="ECO:0000256" key="15">
    <source>
        <dbReference type="SAM" id="Coils"/>
    </source>
</evidence>
<comment type="similarity">
    <text evidence="4 14">Belongs to the BRE1 family.</text>
</comment>
<keyword evidence="7 13" id="KW-0863">Zinc-finger</keyword>
<evidence type="ECO:0000256" key="6">
    <source>
        <dbReference type="ARBA" id="ARBA00022723"/>
    </source>
</evidence>
<reference evidence="18" key="1">
    <citation type="journal article" date="2020" name="Fungal Divers.">
        <title>Resolving the Mortierellaceae phylogeny through synthesis of multi-gene phylogenetics and phylogenomics.</title>
        <authorList>
            <person name="Vandepol N."/>
            <person name="Liber J."/>
            <person name="Desiro A."/>
            <person name="Na H."/>
            <person name="Kennedy M."/>
            <person name="Barry K."/>
            <person name="Grigoriev I.V."/>
            <person name="Miller A.N."/>
            <person name="O'Donnell K."/>
            <person name="Stajich J.E."/>
            <person name="Bonito G."/>
        </authorList>
    </citation>
    <scope>NUCLEOTIDE SEQUENCE</scope>
    <source>
        <strain evidence="18">NVP1</strain>
    </source>
</reference>
<keyword evidence="5 14" id="KW-0808">Transferase</keyword>
<feature type="region of interest" description="Disordered" evidence="16">
    <location>
        <begin position="1"/>
        <end position="69"/>
    </location>
</feature>
<dbReference type="GO" id="GO:0033503">
    <property type="term" value="C:HULC complex"/>
    <property type="evidence" value="ECO:0007669"/>
    <property type="project" value="TreeGrafter"/>
</dbReference>
<evidence type="ECO:0000256" key="12">
    <source>
        <dbReference type="ARBA" id="ARBA00023242"/>
    </source>
</evidence>
<proteinExistence type="inferred from homology"/>
<keyword evidence="12 14" id="KW-0539">Nucleus</keyword>
<dbReference type="EC" id="2.3.2.27" evidence="14"/>
<comment type="catalytic activity">
    <reaction evidence="1 14">
        <text>S-ubiquitinyl-[E2 ubiquitin-conjugating enzyme]-L-cysteine + [acceptor protein]-L-lysine = [E2 ubiquitin-conjugating enzyme]-L-cysteine + N(6)-ubiquitinyl-[acceptor protein]-L-lysine.</text>
        <dbReference type="EC" id="2.3.2.27"/>
    </reaction>
</comment>
<feature type="region of interest" description="Disordered" evidence="16">
    <location>
        <begin position="319"/>
        <end position="341"/>
    </location>
</feature>
<dbReference type="GO" id="GO:0016567">
    <property type="term" value="P:protein ubiquitination"/>
    <property type="evidence" value="ECO:0007669"/>
    <property type="project" value="UniProtKB-UniRule"/>
</dbReference>
<dbReference type="InterPro" id="IPR013956">
    <property type="entry name" value="E3_ubiquit_lig_Bre1"/>
</dbReference>
<evidence type="ECO:0000259" key="17">
    <source>
        <dbReference type="PROSITE" id="PS50089"/>
    </source>
</evidence>
<evidence type="ECO:0000256" key="7">
    <source>
        <dbReference type="ARBA" id="ARBA00022771"/>
    </source>
</evidence>
<dbReference type="Pfam" id="PF13920">
    <property type="entry name" value="zf-C3HC4_3"/>
    <property type="match status" value="1"/>
</dbReference>
<keyword evidence="9 14" id="KW-0862">Zinc</keyword>
<evidence type="ECO:0000256" key="16">
    <source>
        <dbReference type="SAM" id="MobiDB-lite"/>
    </source>
</evidence>
<dbReference type="PANTHER" id="PTHR23163:SF0">
    <property type="entry name" value="E3 UBIQUITIN-PROTEIN LIGASE BRE1"/>
    <property type="match status" value="1"/>
</dbReference>
<feature type="coiled-coil region" evidence="15">
    <location>
        <begin position="410"/>
        <end position="473"/>
    </location>
</feature>
<keyword evidence="11 14" id="KW-0175">Coiled coil</keyword>
<name>A0A9P5SC67_9FUNG</name>
<evidence type="ECO:0000256" key="1">
    <source>
        <dbReference type="ARBA" id="ARBA00000900"/>
    </source>
</evidence>
<evidence type="ECO:0000256" key="4">
    <source>
        <dbReference type="ARBA" id="ARBA00005555"/>
    </source>
</evidence>
<gene>
    <name evidence="18" type="primary">BRE1</name>
    <name evidence="18" type="ORF">BG006_002316</name>
</gene>
<dbReference type="SUPFAM" id="SSF57850">
    <property type="entry name" value="RING/U-box"/>
    <property type="match status" value="1"/>
</dbReference>
<feature type="domain" description="RING-type" evidence="17">
    <location>
        <begin position="833"/>
        <end position="872"/>
    </location>
</feature>
<feature type="coiled-coil region" evidence="15">
    <location>
        <begin position="539"/>
        <end position="636"/>
    </location>
</feature>
<accession>A0A9P5SC67</accession>
<evidence type="ECO:0000256" key="8">
    <source>
        <dbReference type="ARBA" id="ARBA00022786"/>
    </source>
</evidence>
<dbReference type="AlphaFoldDB" id="A0A9P5SC67"/>
<keyword evidence="6 14" id="KW-0479">Metal-binding</keyword>
<dbReference type="InterPro" id="IPR001841">
    <property type="entry name" value="Znf_RING"/>
</dbReference>
<dbReference type="Proteomes" id="UP000696485">
    <property type="component" value="Unassembled WGS sequence"/>
</dbReference>
<dbReference type="Pfam" id="PF08647">
    <property type="entry name" value="BRE1"/>
    <property type="match status" value="1"/>
</dbReference>
<dbReference type="PROSITE" id="PS50089">
    <property type="entry name" value="ZF_RING_2"/>
    <property type="match status" value="1"/>
</dbReference>
<evidence type="ECO:0000313" key="19">
    <source>
        <dbReference type="Proteomes" id="UP000696485"/>
    </source>
</evidence>
<evidence type="ECO:0000256" key="14">
    <source>
        <dbReference type="RuleBase" id="RU365038"/>
    </source>
</evidence>
<evidence type="ECO:0000256" key="3">
    <source>
        <dbReference type="ARBA" id="ARBA00004906"/>
    </source>
</evidence>
<keyword evidence="19" id="KW-1185">Reference proteome</keyword>
<organism evidence="18 19">
    <name type="scientific">Podila minutissima</name>
    <dbReference type="NCBI Taxonomy" id="64525"/>
    <lineage>
        <taxon>Eukaryota</taxon>
        <taxon>Fungi</taxon>
        <taxon>Fungi incertae sedis</taxon>
        <taxon>Mucoromycota</taxon>
        <taxon>Mortierellomycotina</taxon>
        <taxon>Mortierellomycetes</taxon>
        <taxon>Mortierellales</taxon>
        <taxon>Mortierellaceae</taxon>
        <taxon>Podila</taxon>
    </lineage>
</organism>
<comment type="pathway">
    <text evidence="3 14">Protein modification; protein ubiquitination.</text>
</comment>
<protein>
    <recommendedName>
        <fullName evidence="14">E3 ubiquitin protein ligase</fullName>
        <ecNumber evidence="14">2.3.2.27</ecNumber>
    </recommendedName>
</protein>
<dbReference type="GO" id="GO:0061630">
    <property type="term" value="F:ubiquitin protein ligase activity"/>
    <property type="evidence" value="ECO:0007669"/>
    <property type="project" value="UniProtKB-EC"/>
</dbReference>
<sequence length="885" mass="101750">MEDRSIRKRRLTDEAGLPGQMVSTGATATNSAGGGRVVSPSPKKRQFTGSENSSPRHITNHTSKEDAEPMTAAEEVLANFQKEAIWRQMQEYKREHARAIEHIEKLQGKQVDYEAHLSTVDIYWNKLLEDLKMLMSRVNIEVDTKDMVLSDGTSFASFILNGAEDSQEYSIKDLTVDALKPSMEARSEYTKEVVLKLLRIIEEWSEQRDIFWFAVKESDPAAKESAAVQTLTQEHEKIVALYKKGQTDLDRLQAKCHGFTDQVLRLKNELEMTKNRLEETAENLDDSKERLRRVEKNMDREKSAIVSAVTSGSIFGENYTGSPDAATPSAGQVDSKHDLQDGSRDELLQFRELAVSRLAELEEMKTQRIQLKSELDQLKIQLNNLPDDKIQDSQHVKNLLTQWQYAKNDAEHYRNEASKLGAELDELKLSRRKFMESLETEEKNRRATLEGELKKLESDISRVRDSRDRFQQMYEARCTKDDYEMQQNQEIRKIANTRKDRITTLATDIQRLQIMLAANTGDKDAFAFYLNGPNDKSFLDDMRNKLRNSEEHVKALTIELEAYKEAASEIRELEAVTLSEHKLRAQVEELTASLAKMEALIGSEAEDPVKALRATIKSKDEAIQILEAKVQAHEAVQAPLLNELHTVATAWGQLEEATSRKVIDLAQKEDLIYKLLSDKTRQESKCNLLIRAKDASANMTAVMKRQSDMQLDQIRRLEEREKNLNIQMATLEREQMLLNNSVIQHKGRLQEYTQQNASFKDKFTRQEERLAELQNLLKERTEAYENEAHARKRLLEESEQMKRKIEEHAKAESTGDNSEAAKQAARYLKLLKCPACDVNFKSHVILRCMHVFCKSCMDNQMEYRQRKCPTCRENFGAKDVKEIYL</sequence>
<feature type="coiled-coil region" evidence="15">
    <location>
        <begin position="707"/>
        <end position="811"/>
    </location>
</feature>
<evidence type="ECO:0000256" key="11">
    <source>
        <dbReference type="ARBA" id="ARBA00023054"/>
    </source>
</evidence>
<feature type="compositionally biased region" description="Polar residues" evidence="16">
    <location>
        <begin position="47"/>
        <end position="61"/>
    </location>
</feature>
<keyword evidence="8 14" id="KW-0833">Ubl conjugation pathway</keyword>
<dbReference type="EMBL" id="JAAAUY010001526">
    <property type="protein sequence ID" value="KAF9322527.1"/>
    <property type="molecule type" value="Genomic_DNA"/>
</dbReference>
<feature type="coiled-coil region" evidence="15">
    <location>
        <begin position="249"/>
        <end position="304"/>
    </location>
</feature>
<dbReference type="PANTHER" id="PTHR23163">
    <property type="entry name" value="RING FINGER PROTEIN-RELATED"/>
    <property type="match status" value="1"/>
</dbReference>
<feature type="compositionally biased region" description="Basic residues" evidence="16">
    <location>
        <begin position="1"/>
        <end position="10"/>
    </location>
</feature>
<comment type="subcellular location">
    <subcellularLocation>
        <location evidence="2 14">Nucleus</location>
    </subcellularLocation>
</comment>
<keyword evidence="10 14" id="KW-0156">Chromatin regulator</keyword>
<dbReference type="Gene3D" id="3.30.40.10">
    <property type="entry name" value="Zinc/RING finger domain, C3HC4 (zinc finger)"/>
    <property type="match status" value="1"/>
</dbReference>
<evidence type="ECO:0000256" key="10">
    <source>
        <dbReference type="ARBA" id="ARBA00022853"/>
    </source>
</evidence>
<evidence type="ECO:0000256" key="9">
    <source>
        <dbReference type="ARBA" id="ARBA00022833"/>
    </source>
</evidence>
<dbReference type="InterPro" id="IPR013083">
    <property type="entry name" value="Znf_RING/FYVE/PHD"/>
</dbReference>
<comment type="caution">
    <text evidence="18">The sequence shown here is derived from an EMBL/GenBank/DDBJ whole genome shotgun (WGS) entry which is preliminary data.</text>
</comment>
<dbReference type="GO" id="GO:0005634">
    <property type="term" value="C:nucleus"/>
    <property type="evidence" value="ECO:0007669"/>
    <property type="project" value="UniProtKB-SubCell"/>
</dbReference>
<dbReference type="CDD" id="cd16499">
    <property type="entry name" value="RING-HC_Bre1-like"/>
    <property type="match status" value="1"/>
</dbReference>